<evidence type="ECO:0000313" key="8">
    <source>
        <dbReference type="EMBL" id="CAI2189516.1"/>
    </source>
</evidence>
<evidence type="ECO:0000256" key="5">
    <source>
        <dbReference type="ARBA" id="ARBA00023242"/>
    </source>
</evidence>
<organism evidence="8 9">
    <name type="scientific">Funneliformis geosporum</name>
    <dbReference type="NCBI Taxonomy" id="1117311"/>
    <lineage>
        <taxon>Eukaryota</taxon>
        <taxon>Fungi</taxon>
        <taxon>Fungi incertae sedis</taxon>
        <taxon>Mucoromycota</taxon>
        <taxon>Glomeromycotina</taxon>
        <taxon>Glomeromycetes</taxon>
        <taxon>Glomerales</taxon>
        <taxon>Glomeraceae</taxon>
        <taxon>Funneliformis</taxon>
    </lineage>
</organism>
<dbReference type="Proteomes" id="UP001153678">
    <property type="component" value="Unassembled WGS sequence"/>
</dbReference>
<dbReference type="PANTHER" id="PTHR18937">
    <property type="entry name" value="STRUCTURAL MAINTENANCE OF CHROMOSOMES SMC FAMILY MEMBER"/>
    <property type="match status" value="1"/>
</dbReference>
<comment type="caution">
    <text evidence="8">The sequence shown here is derived from an EMBL/GenBank/DDBJ whole genome shotgun (WGS) entry which is preliminary data.</text>
</comment>
<keyword evidence="5" id="KW-0539">Nucleus</keyword>
<keyword evidence="4 6" id="KW-0175">Coiled coil</keyword>
<dbReference type="InterPro" id="IPR027417">
    <property type="entry name" value="P-loop_NTPase"/>
</dbReference>
<dbReference type="GO" id="GO:0007076">
    <property type="term" value="P:mitotic chromosome condensation"/>
    <property type="evidence" value="ECO:0007669"/>
    <property type="project" value="TreeGrafter"/>
</dbReference>
<dbReference type="GO" id="GO:0000796">
    <property type="term" value="C:condensin complex"/>
    <property type="evidence" value="ECO:0007669"/>
    <property type="project" value="TreeGrafter"/>
</dbReference>
<dbReference type="PANTHER" id="PTHR18937:SF172">
    <property type="entry name" value="STRUCTURAL MAINTENANCE OF CHROMOSOMES PROTEIN"/>
    <property type="match status" value="1"/>
</dbReference>
<dbReference type="SUPFAM" id="SSF75553">
    <property type="entry name" value="Smc hinge domain"/>
    <property type="match status" value="1"/>
</dbReference>
<keyword evidence="3" id="KW-0067">ATP-binding</keyword>
<evidence type="ECO:0000256" key="2">
    <source>
        <dbReference type="ARBA" id="ARBA00022741"/>
    </source>
</evidence>
<dbReference type="AlphaFoldDB" id="A0A9W4WVB1"/>
<evidence type="ECO:0000256" key="1">
    <source>
        <dbReference type="ARBA" id="ARBA00004123"/>
    </source>
</evidence>
<feature type="coiled-coil region" evidence="6">
    <location>
        <begin position="144"/>
        <end position="171"/>
    </location>
</feature>
<dbReference type="InterPro" id="IPR036277">
    <property type="entry name" value="SMC_hinge_sf"/>
</dbReference>
<reference evidence="8" key="1">
    <citation type="submission" date="2022-08" db="EMBL/GenBank/DDBJ databases">
        <authorList>
            <person name="Kallberg Y."/>
            <person name="Tangrot J."/>
            <person name="Rosling A."/>
        </authorList>
    </citation>
    <scope>NUCLEOTIDE SEQUENCE</scope>
    <source>
        <strain evidence="8">Wild A</strain>
    </source>
</reference>
<evidence type="ECO:0000256" key="6">
    <source>
        <dbReference type="SAM" id="Coils"/>
    </source>
</evidence>
<comment type="subcellular location">
    <subcellularLocation>
        <location evidence="1">Nucleus</location>
    </subcellularLocation>
</comment>
<dbReference type="InterPro" id="IPR003395">
    <property type="entry name" value="RecF/RecN/SMC_N"/>
</dbReference>
<accession>A0A9W4WVB1</accession>
<dbReference type="OrthoDB" id="5575062at2759"/>
<keyword evidence="2" id="KW-0547">Nucleotide-binding</keyword>
<dbReference type="Gene3D" id="3.40.50.300">
    <property type="entry name" value="P-loop containing nucleotide triphosphate hydrolases"/>
    <property type="match status" value="1"/>
</dbReference>
<dbReference type="EMBL" id="CAMKVN010005877">
    <property type="protein sequence ID" value="CAI2189516.1"/>
    <property type="molecule type" value="Genomic_DNA"/>
</dbReference>
<gene>
    <name evidence="8" type="ORF">FWILDA_LOCUS14118</name>
</gene>
<dbReference type="GO" id="GO:0005634">
    <property type="term" value="C:nucleus"/>
    <property type="evidence" value="ECO:0007669"/>
    <property type="project" value="UniProtKB-SubCell"/>
</dbReference>
<proteinExistence type="predicted"/>
<dbReference type="Gene3D" id="1.20.1060.20">
    <property type="match status" value="1"/>
</dbReference>
<evidence type="ECO:0000256" key="3">
    <source>
        <dbReference type="ARBA" id="ARBA00022840"/>
    </source>
</evidence>
<evidence type="ECO:0000313" key="9">
    <source>
        <dbReference type="Proteomes" id="UP001153678"/>
    </source>
</evidence>
<feature type="domain" description="RecF/RecN/SMC N-terminal" evidence="7">
    <location>
        <begin position="170"/>
        <end position="340"/>
    </location>
</feature>
<name>A0A9W4WVB1_9GLOM</name>
<feature type="coiled-coil region" evidence="6">
    <location>
        <begin position="77"/>
        <end position="104"/>
    </location>
</feature>
<feature type="non-terminal residue" evidence="8">
    <location>
        <position position="353"/>
    </location>
</feature>
<dbReference type="GO" id="GO:0005524">
    <property type="term" value="F:ATP binding"/>
    <property type="evidence" value="ECO:0007669"/>
    <property type="project" value="UniProtKB-KW"/>
</dbReference>
<protein>
    <submittedName>
        <fullName evidence="8">6186_t:CDS:1</fullName>
    </submittedName>
</protein>
<evidence type="ECO:0000259" key="7">
    <source>
        <dbReference type="Pfam" id="PF02463"/>
    </source>
</evidence>
<sequence length="353" mass="41111">IGLGKLGVVDDKYDVSISTACPALNDIVVDSVEVGQTCVKHLGKNNLGIAFGKIRRRVVTLNGELIDKYGTMSGSLRSTVERVLSSLESQLQEKKDELPKLEFESLNYQKLYFTNKFLIETSPSKIEEEIKILQDKILEIWGDKLRAQKSKQIVKENLEELNNDRKYYKRNSTESQFKIQKQIEDSERNLIENKQKEIHWQKSLNDLTLHEIGGDYEQEFQIYTDDELDAMNKDTLQGEIDILKEYNIREKEYNLRNECKDNYDNLRKQRLDEFIHGFNFISQNLKEIYQRYAAEKSWKNMSNLSGGEKTFSSLALVFALHHFKPTPIYVMDKIDATLDFPDHLIGVYKTDDQ</sequence>
<dbReference type="SUPFAM" id="SSF52540">
    <property type="entry name" value="P-loop containing nucleoside triphosphate hydrolases"/>
    <property type="match status" value="1"/>
</dbReference>
<evidence type="ECO:0000256" key="4">
    <source>
        <dbReference type="ARBA" id="ARBA00023054"/>
    </source>
</evidence>
<dbReference type="Pfam" id="PF02463">
    <property type="entry name" value="SMC_N"/>
    <property type="match status" value="1"/>
</dbReference>
<feature type="non-terminal residue" evidence="8">
    <location>
        <position position="1"/>
    </location>
</feature>
<keyword evidence="9" id="KW-1185">Reference proteome</keyword>